<evidence type="ECO:0000256" key="1">
    <source>
        <dbReference type="SAM" id="MobiDB-lite"/>
    </source>
</evidence>
<dbReference type="AlphaFoldDB" id="A0A9Q0GXC5"/>
<sequence>MRKGGFSLLSQRRRKGLENHGRAKAVAGGEREESDSEKRKGKECQFRLAIAENEKGERCFTGEEWKTPCFFIHARIRQHVLRLMKRGLVLSNILKGSWEDSRPHRLGLLLFSISPAEVTELDTSNFCIWLK</sequence>
<organism evidence="2 3">
    <name type="scientific">Protea cynaroides</name>
    <dbReference type="NCBI Taxonomy" id="273540"/>
    <lineage>
        <taxon>Eukaryota</taxon>
        <taxon>Viridiplantae</taxon>
        <taxon>Streptophyta</taxon>
        <taxon>Embryophyta</taxon>
        <taxon>Tracheophyta</taxon>
        <taxon>Spermatophyta</taxon>
        <taxon>Magnoliopsida</taxon>
        <taxon>Proteales</taxon>
        <taxon>Proteaceae</taxon>
        <taxon>Protea</taxon>
    </lineage>
</organism>
<proteinExistence type="predicted"/>
<dbReference type="Proteomes" id="UP001141806">
    <property type="component" value="Unassembled WGS sequence"/>
</dbReference>
<evidence type="ECO:0000313" key="2">
    <source>
        <dbReference type="EMBL" id="KAJ4955275.1"/>
    </source>
</evidence>
<gene>
    <name evidence="2" type="ORF">NE237_012058</name>
</gene>
<accession>A0A9Q0GXC5</accession>
<keyword evidence="3" id="KW-1185">Reference proteome</keyword>
<comment type="caution">
    <text evidence="2">The sequence shown here is derived from an EMBL/GenBank/DDBJ whole genome shotgun (WGS) entry which is preliminary data.</text>
</comment>
<dbReference type="EMBL" id="JAMYWD010000011">
    <property type="protein sequence ID" value="KAJ4955275.1"/>
    <property type="molecule type" value="Genomic_DNA"/>
</dbReference>
<protein>
    <submittedName>
        <fullName evidence="2">Uncharacterized protein</fullName>
    </submittedName>
</protein>
<reference evidence="2" key="1">
    <citation type="journal article" date="2023" name="Plant J.">
        <title>The genome of the king protea, Protea cynaroides.</title>
        <authorList>
            <person name="Chang J."/>
            <person name="Duong T.A."/>
            <person name="Schoeman C."/>
            <person name="Ma X."/>
            <person name="Roodt D."/>
            <person name="Barker N."/>
            <person name="Li Z."/>
            <person name="Van de Peer Y."/>
            <person name="Mizrachi E."/>
        </authorList>
    </citation>
    <scope>NUCLEOTIDE SEQUENCE</scope>
    <source>
        <tissue evidence="2">Young leaves</tissue>
    </source>
</reference>
<name>A0A9Q0GXC5_9MAGN</name>
<feature type="region of interest" description="Disordered" evidence="1">
    <location>
        <begin position="1"/>
        <end position="41"/>
    </location>
</feature>
<evidence type="ECO:0000313" key="3">
    <source>
        <dbReference type="Proteomes" id="UP001141806"/>
    </source>
</evidence>